<dbReference type="HOGENOM" id="CLU_2721702_0_0_1"/>
<dbReference type="Proteomes" id="UP000054549">
    <property type="component" value="Unassembled WGS sequence"/>
</dbReference>
<sequence length="72" mass="8044">MSSMMKSLFTESPFHHLPNINNFEGLMDLLSLCCIAELGHVLCDWSFNTSQQRVRLGGSGRCKHGKTSPFSL</sequence>
<proteinExistence type="predicted"/>
<dbReference type="AlphaFoldDB" id="A0A0C2RX61"/>
<evidence type="ECO:0000313" key="1">
    <source>
        <dbReference type="EMBL" id="KIL54900.1"/>
    </source>
</evidence>
<dbReference type="EMBL" id="KN818604">
    <property type="protein sequence ID" value="KIL54900.1"/>
    <property type="molecule type" value="Genomic_DNA"/>
</dbReference>
<gene>
    <name evidence="1" type="ORF">M378DRAFT_18440</name>
</gene>
<dbReference type="InParanoid" id="A0A0C2RX61"/>
<name>A0A0C2RX61_AMAMK</name>
<organism evidence="1 2">
    <name type="scientific">Amanita muscaria (strain Koide BX008)</name>
    <dbReference type="NCBI Taxonomy" id="946122"/>
    <lineage>
        <taxon>Eukaryota</taxon>
        <taxon>Fungi</taxon>
        <taxon>Dikarya</taxon>
        <taxon>Basidiomycota</taxon>
        <taxon>Agaricomycotina</taxon>
        <taxon>Agaricomycetes</taxon>
        <taxon>Agaricomycetidae</taxon>
        <taxon>Agaricales</taxon>
        <taxon>Pluteineae</taxon>
        <taxon>Amanitaceae</taxon>
        <taxon>Amanita</taxon>
    </lineage>
</organism>
<protein>
    <submittedName>
        <fullName evidence="1">Uncharacterized protein</fullName>
    </submittedName>
</protein>
<accession>A0A0C2RX61</accession>
<dbReference type="OrthoDB" id="3270451at2759"/>
<evidence type="ECO:0000313" key="2">
    <source>
        <dbReference type="Proteomes" id="UP000054549"/>
    </source>
</evidence>
<keyword evidence="2" id="KW-1185">Reference proteome</keyword>
<reference evidence="1 2" key="1">
    <citation type="submission" date="2014-04" db="EMBL/GenBank/DDBJ databases">
        <title>Evolutionary Origins and Diversification of the Mycorrhizal Mutualists.</title>
        <authorList>
            <consortium name="DOE Joint Genome Institute"/>
            <consortium name="Mycorrhizal Genomics Consortium"/>
            <person name="Kohler A."/>
            <person name="Kuo A."/>
            <person name="Nagy L.G."/>
            <person name="Floudas D."/>
            <person name="Copeland A."/>
            <person name="Barry K.W."/>
            <person name="Cichocki N."/>
            <person name="Veneault-Fourrey C."/>
            <person name="LaButti K."/>
            <person name="Lindquist E.A."/>
            <person name="Lipzen A."/>
            <person name="Lundell T."/>
            <person name="Morin E."/>
            <person name="Murat C."/>
            <person name="Riley R."/>
            <person name="Ohm R."/>
            <person name="Sun H."/>
            <person name="Tunlid A."/>
            <person name="Henrissat B."/>
            <person name="Grigoriev I.V."/>
            <person name="Hibbett D.S."/>
            <person name="Martin F."/>
        </authorList>
    </citation>
    <scope>NUCLEOTIDE SEQUENCE [LARGE SCALE GENOMIC DNA]</scope>
    <source>
        <strain evidence="1 2">Koide BX008</strain>
    </source>
</reference>